<evidence type="ECO:0000313" key="10">
    <source>
        <dbReference type="Proteomes" id="UP000294862"/>
    </source>
</evidence>
<dbReference type="Proteomes" id="UP000294862">
    <property type="component" value="Unassembled WGS sequence"/>
</dbReference>
<evidence type="ECO:0000256" key="1">
    <source>
        <dbReference type="ARBA" id="ARBA00004651"/>
    </source>
</evidence>
<dbReference type="PANTHER" id="PTHR12677:SF59">
    <property type="entry name" value="GOLGI APPARATUS MEMBRANE PROTEIN TVP38-RELATED"/>
    <property type="match status" value="1"/>
</dbReference>
<feature type="transmembrane region" description="Helical" evidence="6">
    <location>
        <begin position="159"/>
        <end position="180"/>
    </location>
</feature>
<feature type="transmembrane region" description="Helical" evidence="6">
    <location>
        <begin position="72"/>
        <end position="98"/>
    </location>
</feature>
<comment type="similarity">
    <text evidence="6">Belongs to the TVP38/TMEM64 family.</text>
</comment>
<dbReference type="EMBL" id="SLWQ01000010">
    <property type="protein sequence ID" value="TCO37222.1"/>
    <property type="molecule type" value="Genomic_DNA"/>
</dbReference>
<feature type="transmembrane region" description="Helical" evidence="6">
    <location>
        <begin position="47"/>
        <end position="65"/>
    </location>
</feature>
<dbReference type="RefSeq" id="WP_131999772.1">
    <property type="nucleotide sequence ID" value="NZ_SLWQ01000010.1"/>
</dbReference>
<evidence type="ECO:0000259" key="8">
    <source>
        <dbReference type="Pfam" id="PF09335"/>
    </source>
</evidence>
<sequence length="222" mass="23410">MRRRLLALAGVLALAAAAAAVWQLAPHVTHATVADVFAAAERWRHSAWAAPLLLVAFVVGGLVAFPVNLLTALAIVVLGPWLGAPCALAGALLSAVAVHEIGRALPERFHARLAAPRWRHVRERILAHGVLAVAAVRIVPVAPYSVVSLAAGMLRVKRVDYVAGTALGMAPGVALYAVFADRAAAALRDPHPLAWLSLLGVVVVILALAWFARSRHRARGVR</sequence>
<evidence type="ECO:0000256" key="4">
    <source>
        <dbReference type="ARBA" id="ARBA00022989"/>
    </source>
</evidence>
<keyword evidence="4 6" id="KW-1133">Transmembrane helix</keyword>
<keyword evidence="5 6" id="KW-0472">Membrane</keyword>
<organism evidence="9 10">
    <name type="scientific">Dokdonella fugitiva</name>
    <dbReference type="NCBI Taxonomy" id="328517"/>
    <lineage>
        <taxon>Bacteria</taxon>
        <taxon>Pseudomonadati</taxon>
        <taxon>Pseudomonadota</taxon>
        <taxon>Gammaproteobacteria</taxon>
        <taxon>Lysobacterales</taxon>
        <taxon>Rhodanobacteraceae</taxon>
        <taxon>Dokdonella</taxon>
    </lineage>
</organism>
<reference evidence="9 10" key="1">
    <citation type="journal article" date="2015" name="Stand. Genomic Sci.">
        <title>Genomic Encyclopedia of Bacterial and Archaeal Type Strains, Phase III: the genomes of soil and plant-associated and newly described type strains.</title>
        <authorList>
            <person name="Whitman W.B."/>
            <person name="Woyke T."/>
            <person name="Klenk H.P."/>
            <person name="Zhou Y."/>
            <person name="Lilburn T.G."/>
            <person name="Beck B.J."/>
            <person name="De Vos P."/>
            <person name="Vandamme P."/>
            <person name="Eisen J.A."/>
            <person name="Garrity G."/>
            <person name="Hugenholtz P."/>
            <person name="Kyrpides N.C."/>
        </authorList>
    </citation>
    <scope>NUCLEOTIDE SEQUENCE [LARGE SCALE GENOMIC DNA]</scope>
    <source>
        <strain evidence="9 10">A3</strain>
    </source>
</reference>
<dbReference type="GO" id="GO:0005886">
    <property type="term" value="C:plasma membrane"/>
    <property type="evidence" value="ECO:0007669"/>
    <property type="project" value="UniProtKB-SubCell"/>
</dbReference>
<feature type="transmembrane region" description="Helical" evidence="6">
    <location>
        <begin position="125"/>
        <end position="147"/>
    </location>
</feature>
<feature type="chain" id="PRO_5020765371" description="TVP38/TMEM64 family membrane protein" evidence="7">
    <location>
        <begin position="21"/>
        <end position="222"/>
    </location>
</feature>
<name>A0A4R2I038_9GAMM</name>
<comment type="subcellular location">
    <subcellularLocation>
        <location evidence="1 6">Cell membrane</location>
        <topology evidence="1 6">Multi-pass membrane protein</topology>
    </subcellularLocation>
</comment>
<evidence type="ECO:0000256" key="2">
    <source>
        <dbReference type="ARBA" id="ARBA00022475"/>
    </source>
</evidence>
<gene>
    <name evidence="9" type="ORF">EV148_11033</name>
</gene>
<dbReference type="PANTHER" id="PTHR12677">
    <property type="entry name" value="GOLGI APPARATUS MEMBRANE PROTEIN TVP38-RELATED"/>
    <property type="match status" value="1"/>
</dbReference>
<evidence type="ECO:0000256" key="6">
    <source>
        <dbReference type="RuleBase" id="RU366058"/>
    </source>
</evidence>
<dbReference type="InterPro" id="IPR015414">
    <property type="entry name" value="TMEM64"/>
</dbReference>
<evidence type="ECO:0000256" key="7">
    <source>
        <dbReference type="SAM" id="SignalP"/>
    </source>
</evidence>
<evidence type="ECO:0000256" key="5">
    <source>
        <dbReference type="ARBA" id="ARBA00023136"/>
    </source>
</evidence>
<feature type="transmembrane region" description="Helical" evidence="6">
    <location>
        <begin position="192"/>
        <end position="212"/>
    </location>
</feature>
<keyword evidence="10" id="KW-1185">Reference proteome</keyword>
<comment type="caution">
    <text evidence="9">The sequence shown here is derived from an EMBL/GenBank/DDBJ whole genome shotgun (WGS) entry which is preliminary data.</text>
</comment>
<dbReference type="Pfam" id="PF09335">
    <property type="entry name" value="VTT_dom"/>
    <property type="match status" value="1"/>
</dbReference>
<proteinExistence type="inferred from homology"/>
<keyword evidence="7" id="KW-0732">Signal</keyword>
<dbReference type="InterPro" id="IPR032816">
    <property type="entry name" value="VTT_dom"/>
</dbReference>
<keyword evidence="3 6" id="KW-0812">Transmembrane</keyword>
<protein>
    <recommendedName>
        <fullName evidence="6">TVP38/TMEM64 family membrane protein</fullName>
    </recommendedName>
</protein>
<dbReference type="AlphaFoldDB" id="A0A4R2I038"/>
<evidence type="ECO:0000313" key="9">
    <source>
        <dbReference type="EMBL" id="TCO37222.1"/>
    </source>
</evidence>
<accession>A0A4R2I038</accession>
<evidence type="ECO:0000256" key="3">
    <source>
        <dbReference type="ARBA" id="ARBA00022692"/>
    </source>
</evidence>
<keyword evidence="2 6" id="KW-1003">Cell membrane</keyword>
<feature type="signal peptide" evidence="7">
    <location>
        <begin position="1"/>
        <end position="20"/>
    </location>
</feature>
<dbReference type="OrthoDB" id="9814092at2"/>
<feature type="domain" description="VTT" evidence="8">
    <location>
        <begin position="65"/>
        <end position="180"/>
    </location>
</feature>